<dbReference type="GO" id="GO:0005737">
    <property type="term" value="C:cytoplasm"/>
    <property type="evidence" value="ECO:0007669"/>
    <property type="project" value="TreeGrafter"/>
</dbReference>
<dbReference type="OrthoDB" id="4966at2759"/>
<dbReference type="FunFam" id="1.10.286.10:FF:000003">
    <property type="entry name" value="GTP cyclohydrolase 1"/>
    <property type="match status" value="1"/>
</dbReference>
<protein>
    <recommendedName>
        <fullName evidence="6">GTP cyclohydrolase 1</fullName>
        <ecNumber evidence="5">3.5.4.16</ecNumber>
    </recommendedName>
    <alternativeName>
        <fullName evidence="11">GTP cyclohydrolase I</fullName>
    </alternativeName>
</protein>
<dbReference type="InterPro" id="IPR018234">
    <property type="entry name" value="GTP_CycHdrlase_I_CS"/>
</dbReference>
<evidence type="ECO:0000256" key="1">
    <source>
        <dbReference type="ARBA" id="ARBA00001052"/>
    </source>
</evidence>
<dbReference type="EMBL" id="OC879013">
    <property type="protein sequence ID" value="CAD7640913.1"/>
    <property type="molecule type" value="Genomic_DNA"/>
</dbReference>
<dbReference type="Gene3D" id="1.10.286.10">
    <property type="match status" value="1"/>
</dbReference>
<comment type="catalytic activity">
    <reaction evidence="1">
        <text>GTP + H2O = 7,8-dihydroneopterin 3'-triphosphate + formate + H(+)</text>
        <dbReference type="Rhea" id="RHEA:17473"/>
        <dbReference type="ChEBI" id="CHEBI:15377"/>
        <dbReference type="ChEBI" id="CHEBI:15378"/>
        <dbReference type="ChEBI" id="CHEBI:15740"/>
        <dbReference type="ChEBI" id="CHEBI:37565"/>
        <dbReference type="ChEBI" id="CHEBI:58462"/>
        <dbReference type="EC" id="3.5.4.16"/>
    </reaction>
</comment>
<dbReference type="CDD" id="cd00642">
    <property type="entry name" value="GTP_cyclohydro1"/>
    <property type="match status" value="1"/>
</dbReference>
<reference evidence="14" key="1">
    <citation type="submission" date="2020-11" db="EMBL/GenBank/DDBJ databases">
        <authorList>
            <person name="Tran Van P."/>
        </authorList>
    </citation>
    <scope>NUCLEOTIDE SEQUENCE</scope>
</reference>
<evidence type="ECO:0000256" key="2">
    <source>
        <dbReference type="ARBA" id="ARBA00005080"/>
    </source>
</evidence>
<dbReference type="NCBIfam" id="NF006826">
    <property type="entry name" value="PRK09347.1-3"/>
    <property type="match status" value="1"/>
</dbReference>
<dbReference type="GO" id="GO:0006729">
    <property type="term" value="P:tetrahydrobiopterin biosynthetic process"/>
    <property type="evidence" value="ECO:0007669"/>
    <property type="project" value="UniProtKB-KW"/>
</dbReference>
<organism evidence="14">
    <name type="scientific">Medioppia subpectinata</name>
    <dbReference type="NCBI Taxonomy" id="1979941"/>
    <lineage>
        <taxon>Eukaryota</taxon>
        <taxon>Metazoa</taxon>
        <taxon>Ecdysozoa</taxon>
        <taxon>Arthropoda</taxon>
        <taxon>Chelicerata</taxon>
        <taxon>Arachnida</taxon>
        <taxon>Acari</taxon>
        <taxon>Acariformes</taxon>
        <taxon>Sarcoptiformes</taxon>
        <taxon>Oribatida</taxon>
        <taxon>Brachypylina</taxon>
        <taxon>Oppioidea</taxon>
        <taxon>Oppiidae</taxon>
        <taxon>Medioppia</taxon>
    </lineage>
</organism>
<dbReference type="InterPro" id="IPR043133">
    <property type="entry name" value="GTP-CH-I_C/QueF"/>
</dbReference>
<dbReference type="EMBL" id="CAJPIZ010024438">
    <property type="protein sequence ID" value="CAG2118467.1"/>
    <property type="molecule type" value="Genomic_DNA"/>
</dbReference>
<evidence type="ECO:0000256" key="9">
    <source>
        <dbReference type="ARBA" id="ARBA00023007"/>
    </source>
</evidence>
<evidence type="ECO:0000256" key="11">
    <source>
        <dbReference type="ARBA" id="ARBA00030854"/>
    </source>
</evidence>
<dbReference type="GO" id="GO:0008270">
    <property type="term" value="F:zinc ion binding"/>
    <property type="evidence" value="ECO:0007669"/>
    <property type="project" value="TreeGrafter"/>
</dbReference>
<dbReference type="GO" id="GO:0046654">
    <property type="term" value="P:tetrahydrofolate biosynthetic process"/>
    <property type="evidence" value="ECO:0007669"/>
    <property type="project" value="InterPro"/>
</dbReference>
<comment type="similarity">
    <text evidence="3">Belongs to the GTP cyclohydrolase I family.</text>
</comment>
<feature type="domain" description="GTP cyclohydrolase I" evidence="13">
    <location>
        <begin position="84"/>
        <end position="261"/>
    </location>
</feature>
<keyword evidence="10" id="KW-0342">GTP-binding</keyword>
<evidence type="ECO:0000256" key="3">
    <source>
        <dbReference type="ARBA" id="ARBA00008085"/>
    </source>
</evidence>
<dbReference type="PANTHER" id="PTHR11109">
    <property type="entry name" value="GTP CYCLOHYDROLASE I"/>
    <property type="match status" value="1"/>
</dbReference>
<dbReference type="InterPro" id="IPR001474">
    <property type="entry name" value="GTP_CycHdrlase_I"/>
</dbReference>
<feature type="compositionally biased region" description="Basic and acidic residues" evidence="12">
    <location>
        <begin position="67"/>
        <end position="78"/>
    </location>
</feature>
<dbReference type="GO" id="GO:0003934">
    <property type="term" value="F:GTP cyclohydrolase I activity"/>
    <property type="evidence" value="ECO:0007669"/>
    <property type="project" value="UniProtKB-EC"/>
</dbReference>
<dbReference type="GO" id="GO:0005525">
    <property type="term" value="F:GTP binding"/>
    <property type="evidence" value="ECO:0007669"/>
    <property type="project" value="UniProtKB-KW"/>
</dbReference>
<feature type="region of interest" description="Disordered" evidence="12">
    <location>
        <begin position="1"/>
        <end position="78"/>
    </location>
</feature>
<comment type="subunit">
    <text evidence="4">Toroid-shaped homodecamer, composed of two pentamers of five dimers.</text>
</comment>
<comment type="pathway">
    <text evidence="2">Cofactor biosynthesis; 7,8-dihydroneopterin triphosphate biosynthesis; 7,8-dihydroneopterin triphosphate from GTP: step 1/1.</text>
</comment>
<evidence type="ECO:0000256" key="6">
    <source>
        <dbReference type="ARBA" id="ARBA00017272"/>
    </source>
</evidence>
<evidence type="ECO:0000256" key="8">
    <source>
        <dbReference type="ARBA" id="ARBA00022801"/>
    </source>
</evidence>
<keyword evidence="7" id="KW-0547">Nucleotide-binding</keyword>
<dbReference type="UniPathway" id="UPA00848">
    <property type="reaction ID" value="UER00151"/>
</dbReference>
<dbReference type="NCBIfam" id="NF006825">
    <property type="entry name" value="PRK09347.1-2"/>
    <property type="match status" value="1"/>
</dbReference>
<gene>
    <name evidence="14" type="ORF">OSB1V03_LOCUS18419</name>
</gene>
<sequence>PLDPQEGGSGDREEEEEEEEEIHEAMQVLDLRTDETDVQKSTGSTKHMGETSVSGVAASGSLILDTGKGRSSSEETEERRVERISKAVLEILECLGEDPRREGLQKTPERYARALLWMTKGYHEKLEDIIGTGIFNEDHDEMVIVKEIEIFSLCEHHLVPFTGKLAIGYIPNQRVIGLSKLVRIAEFYARRLQLQERLTKQIAKTLNQVISPKGVAVVIESTHMCMTIRGVQKPGSVTVTSSMLGCFRSMDKTRAEFLNLIKPHEEEESTVGKYVSEGRRDTQCRHEDMYESFFALRECIIYTHRWIPCGWQNHSHRVLELKMKEGKTNACFMFLVAI</sequence>
<keyword evidence="15" id="KW-1185">Reference proteome</keyword>
<dbReference type="PROSITE" id="PS00860">
    <property type="entry name" value="GTP_CYCLOHYDROL_1_2"/>
    <property type="match status" value="1"/>
</dbReference>
<evidence type="ECO:0000256" key="10">
    <source>
        <dbReference type="ARBA" id="ARBA00023134"/>
    </source>
</evidence>
<dbReference type="Proteomes" id="UP000759131">
    <property type="component" value="Unassembled WGS sequence"/>
</dbReference>
<dbReference type="PROSITE" id="PS00859">
    <property type="entry name" value="GTP_CYCLOHYDROL_1_1"/>
    <property type="match status" value="1"/>
</dbReference>
<proteinExistence type="inferred from homology"/>
<dbReference type="EC" id="3.5.4.16" evidence="5"/>
<dbReference type="PANTHER" id="PTHR11109:SF7">
    <property type="entry name" value="GTP CYCLOHYDROLASE 1"/>
    <property type="match status" value="1"/>
</dbReference>
<name>A0A7R9LG37_9ACAR</name>
<dbReference type="SUPFAM" id="SSF55620">
    <property type="entry name" value="Tetrahydrobiopterin biosynthesis enzymes-like"/>
    <property type="match status" value="1"/>
</dbReference>
<accession>A0A7R9LG37</accession>
<feature type="non-terminal residue" evidence="14">
    <location>
        <position position="1"/>
    </location>
</feature>
<evidence type="ECO:0000256" key="4">
    <source>
        <dbReference type="ARBA" id="ARBA00011857"/>
    </source>
</evidence>
<evidence type="ECO:0000256" key="5">
    <source>
        <dbReference type="ARBA" id="ARBA00012715"/>
    </source>
</evidence>
<keyword evidence="9" id="KW-0783">Tetrahydrobiopterin biosynthesis</keyword>
<feature type="compositionally biased region" description="Acidic residues" evidence="12">
    <location>
        <begin position="12"/>
        <end position="22"/>
    </location>
</feature>
<dbReference type="HAMAP" id="MF_00223">
    <property type="entry name" value="FolE"/>
    <property type="match status" value="1"/>
</dbReference>
<evidence type="ECO:0000259" key="13">
    <source>
        <dbReference type="Pfam" id="PF01227"/>
    </source>
</evidence>
<keyword evidence="8" id="KW-0378">Hydrolase</keyword>
<dbReference type="NCBIfam" id="TIGR00063">
    <property type="entry name" value="folE"/>
    <property type="match status" value="1"/>
</dbReference>
<dbReference type="Pfam" id="PF01227">
    <property type="entry name" value="GTP_cyclohydroI"/>
    <property type="match status" value="1"/>
</dbReference>
<evidence type="ECO:0000313" key="14">
    <source>
        <dbReference type="EMBL" id="CAD7640913.1"/>
    </source>
</evidence>
<dbReference type="Gene3D" id="3.30.1130.10">
    <property type="match status" value="1"/>
</dbReference>
<dbReference type="GO" id="GO:0046148">
    <property type="term" value="P:pigment biosynthetic process"/>
    <property type="evidence" value="ECO:0007669"/>
    <property type="project" value="UniProtKB-ARBA"/>
</dbReference>
<dbReference type="InterPro" id="IPR020602">
    <property type="entry name" value="GTP_CycHdrlase_I_dom"/>
</dbReference>
<evidence type="ECO:0000256" key="12">
    <source>
        <dbReference type="SAM" id="MobiDB-lite"/>
    </source>
</evidence>
<evidence type="ECO:0000256" key="7">
    <source>
        <dbReference type="ARBA" id="ARBA00022741"/>
    </source>
</evidence>
<dbReference type="InterPro" id="IPR043134">
    <property type="entry name" value="GTP-CH-I_N"/>
</dbReference>
<evidence type="ECO:0000313" key="15">
    <source>
        <dbReference type="Proteomes" id="UP000759131"/>
    </source>
</evidence>
<dbReference type="AlphaFoldDB" id="A0A7R9LG37"/>
<dbReference type="FunFam" id="3.30.1130.10:FF:000012">
    <property type="entry name" value="GTP cyclohydrolase 1"/>
    <property type="match status" value="1"/>
</dbReference>